<keyword evidence="4" id="KW-0804">Transcription</keyword>
<dbReference type="PANTHER" id="PTHR45881">
    <property type="entry name" value="CHECKPOINT SUPPRESSOR 1-LIKE, ISOFORM A-RELATED"/>
    <property type="match status" value="1"/>
</dbReference>
<comment type="subcellular location">
    <subcellularLocation>
        <location evidence="1 6">Nucleus</location>
    </subcellularLocation>
</comment>
<dbReference type="GO" id="GO:0045893">
    <property type="term" value="P:positive regulation of DNA-templated transcription"/>
    <property type="evidence" value="ECO:0007669"/>
    <property type="project" value="UniProtKB-ARBA"/>
</dbReference>
<protein>
    <submittedName>
        <fullName evidence="10">Uncharacterized protein</fullName>
    </submittedName>
</protein>
<dbReference type="GO" id="GO:0000981">
    <property type="term" value="F:DNA-binding transcription factor activity, RNA polymerase II-specific"/>
    <property type="evidence" value="ECO:0007669"/>
    <property type="project" value="TreeGrafter"/>
</dbReference>
<dbReference type="Pfam" id="PF00250">
    <property type="entry name" value="Forkhead"/>
    <property type="match status" value="1"/>
</dbReference>
<dbReference type="AlphaFoldDB" id="A0A8S3CLD0"/>
<proteinExistence type="predicted"/>
<feature type="region of interest" description="Disordered" evidence="7">
    <location>
        <begin position="333"/>
        <end position="352"/>
    </location>
</feature>
<dbReference type="GO" id="GO:0005634">
    <property type="term" value="C:nucleus"/>
    <property type="evidence" value="ECO:0007669"/>
    <property type="project" value="UniProtKB-SubCell"/>
</dbReference>
<dbReference type="Gene3D" id="2.60.200.20">
    <property type="match status" value="1"/>
</dbReference>
<dbReference type="InterPro" id="IPR036390">
    <property type="entry name" value="WH_DNA-bd_sf"/>
</dbReference>
<evidence type="ECO:0000256" key="3">
    <source>
        <dbReference type="ARBA" id="ARBA00023125"/>
    </source>
</evidence>
<feature type="domain" description="FHA" evidence="8">
    <location>
        <begin position="128"/>
        <end position="181"/>
    </location>
</feature>
<dbReference type="PRINTS" id="PR00053">
    <property type="entry name" value="FORKHEAD"/>
</dbReference>
<dbReference type="Proteomes" id="UP000681720">
    <property type="component" value="Unassembled WGS sequence"/>
</dbReference>
<feature type="DNA-binding region" description="Fork-head" evidence="6">
    <location>
        <begin position="383"/>
        <end position="428"/>
    </location>
</feature>
<dbReference type="InterPro" id="IPR036388">
    <property type="entry name" value="WH-like_DNA-bd_sf"/>
</dbReference>
<evidence type="ECO:0000259" key="9">
    <source>
        <dbReference type="PROSITE" id="PS50039"/>
    </source>
</evidence>
<dbReference type="Pfam" id="PF00498">
    <property type="entry name" value="FHA"/>
    <property type="match status" value="1"/>
</dbReference>
<name>A0A8S3CLD0_9BILA</name>
<organism evidence="10 11">
    <name type="scientific">Rotaria magnacalcarata</name>
    <dbReference type="NCBI Taxonomy" id="392030"/>
    <lineage>
        <taxon>Eukaryota</taxon>
        <taxon>Metazoa</taxon>
        <taxon>Spiralia</taxon>
        <taxon>Gnathifera</taxon>
        <taxon>Rotifera</taxon>
        <taxon>Eurotatoria</taxon>
        <taxon>Bdelloidea</taxon>
        <taxon>Philodinida</taxon>
        <taxon>Philodinidae</taxon>
        <taxon>Rotaria</taxon>
    </lineage>
</organism>
<keyword evidence="5 6" id="KW-0539">Nucleus</keyword>
<feature type="non-terminal residue" evidence="10">
    <location>
        <position position="428"/>
    </location>
</feature>
<feature type="region of interest" description="Disordered" evidence="7">
    <location>
        <begin position="217"/>
        <end position="239"/>
    </location>
</feature>
<keyword evidence="2" id="KW-0805">Transcription regulation</keyword>
<evidence type="ECO:0000313" key="10">
    <source>
        <dbReference type="EMBL" id="CAF4929505.1"/>
    </source>
</evidence>
<evidence type="ECO:0000256" key="4">
    <source>
        <dbReference type="ARBA" id="ARBA00023163"/>
    </source>
</evidence>
<dbReference type="PANTHER" id="PTHR45881:SF1">
    <property type="entry name" value="FORK HEAD PROTEIN HOMOLOG 2"/>
    <property type="match status" value="1"/>
</dbReference>
<evidence type="ECO:0000256" key="2">
    <source>
        <dbReference type="ARBA" id="ARBA00023015"/>
    </source>
</evidence>
<dbReference type="InterPro" id="IPR001766">
    <property type="entry name" value="Fork_head_dom"/>
</dbReference>
<comment type="caution">
    <text evidence="10">The sequence shown here is derived from an EMBL/GenBank/DDBJ whole genome shotgun (WGS) entry which is preliminary data.</text>
</comment>
<dbReference type="PROSITE" id="PS00657">
    <property type="entry name" value="FORK_HEAD_1"/>
    <property type="match status" value="1"/>
</dbReference>
<dbReference type="InterPro" id="IPR008984">
    <property type="entry name" value="SMAD_FHA_dom_sf"/>
</dbReference>
<dbReference type="SUPFAM" id="SSF46785">
    <property type="entry name" value="Winged helix' DNA-binding domain"/>
    <property type="match status" value="1"/>
</dbReference>
<dbReference type="EMBL" id="CAJOBJ010184185">
    <property type="protein sequence ID" value="CAF4929505.1"/>
    <property type="molecule type" value="Genomic_DNA"/>
</dbReference>
<evidence type="ECO:0000256" key="1">
    <source>
        <dbReference type="ARBA" id="ARBA00004123"/>
    </source>
</evidence>
<sequence length="428" mass="47846">YLFDNIIYPQPCSPPSPTNDSITYYQLDQANTTTVINKFPPQPPIQTIQPITYQQLSLVEPATSNIQQKLPIVKRFYYDSNMSNTTTTTILTTTPIMTNTNENDHSNLPYARLDSTYFGTYDIWHERTVIGRKNNRREVDVSMGSTPVVSRIHFELLLLNGSEFHLKCLSKNGIFVNNKYGKMSSTTILPKQCTLRFPSTDLCISFSSLINNNHNSTSRTSMENTPHHISADTSQNHRRLSSSMPIDIASLISLQSVPNVTPPQQQVIFVEANQQAQRILNHESNSNLPPLTINIPNSLSSSTGSSISAGSSTGHIIYHYESPKQNNNSFLGSSISSCSTSPKNETNESQVIVSSPIIQRISSITTDNSQHEHDNNNPKTLTKPPFSYAQLIVQAIISASDRQMTLSQIYNFISAQYPYYAANNRGWQ</sequence>
<accession>A0A8S3CLD0</accession>
<evidence type="ECO:0000256" key="6">
    <source>
        <dbReference type="PROSITE-ProRule" id="PRU00089"/>
    </source>
</evidence>
<dbReference type="SMART" id="SM00240">
    <property type="entry name" value="FHA"/>
    <property type="match status" value="1"/>
</dbReference>
<dbReference type="SUPFAM" id="SSF49879">
    <property type="entry name" value="SMAD/FHA domain"/>
    <property type="match status" value="1"/>
</dbReference>
<dbReference type="InterPro" id="IPR018122">
    <property type="entry name" value="TF_fork_head_CS_1"/>
</dbReference>
<evidence type="ECO:0000259" key="8">
    <source>
        <dbReference type="PROSITE" id="PS50006"/>
    </source>
</evidence>
<keyword evidence="3 6" id="KW-0238">DNA-binding</keyword>
<dbReference type="Gene3D" id="1.10.10.10">
    <property type="entry name" value="Winged helix-like DNA-binding domain superfamily/Winged helix DNA-binding domain"/>
    <property type="match status" value="1"/>
</dbReference>
<feature type="non-terminal residue" evidence="10">
    <location>
        <position position="1"/>
    </location>
</feature>
<gene>
    <name evidence="10" type="ORF">GIL414_LOCUS53232</name>
</gene>
<dbReference type="GO" id="GO:0000978">
    <property type="term" value="F:RNA polymerase II cis-regulatory region sequence-specific DNA binding"/>
    <property type="evidence" value="ECO:0007669"/>
    <property type="project" value="TreeGrafter"/>
</dbReference>
<dbReference type="PROSITE" id="PS50006">
    <property type="entry name" value="FHA_DOMAIN"/>
    <property type="match status" value="1"/>
</dbReference>
<dbReference type="PROSITE" id="PS50039">
    <property type="entry name" value="FORK_HEAD_3"/>
    <property type="match status" value="1"/>
</dbReference>
<evidence type="ECO:0000256" key="7">
    <source>
        <dbReference type="SAM" id="MobiDB-lite"/>
    </source>
</evidence>
<dbReference type="InterPro" id="IPR000253">
    <property type="entry name" value="FHA_dom"/>
</dbReference>
<reference evidence="10" key="1">
    <citation type="submission" date="2021-02" db="EMBL/GenBank/DDBJ databases">
        <authorList>
            <person name="Nowell W R."/>
        </authorList>
    </citation>
    <scope>NUCLEOTIDE SEQUENCE</scope>
</reference>
<evidence type="ECO:0000256" key="5">
    <source>
        <dbReference type="ARBA" id="ARBA00023242"/>
    </source>
</evidence>
<feature type="domain" description="Fork-head" evidence="9">
    <location>
        <begin position="383"/>
        <end position="428"/>
    </location>
</feature>
<evidence type="ECO:0000313" key="11">
    <source>
        <dbReference type="Proteomes" id="UP000681720"/>
    </source>
</evidence>
<dbReference type="SMART" id="SM00339">
    <property type="entry name" value="FH"/>
    <property type="match status" value="1"/>
</dbReference>